<dbReference type="Proteomes" id="UP000789901">
    <property type="component" value="Unassembled WGS sequence"/>
</dbReference>
<organism evidence="1 2">
    <name type="scientific">Gigaspora margarita</name>
    <dbReference type="NCBI Taxonomy" id="4874"/>
    <lineage>
        <taxon>Eukaryota</taxon>
        <taxon>Fungi</taxon>
        <taxon>Fungi incertae sedis</taxon>
        <taxon>Mucoromycota</taxon>
        <taxon>Glomeromycotina</taxon>
        <taxon>Glomeromycetes</taxon>
        <taxon>Diversisporales</taxon>
        <taxon>Gigasporaceae</taxon>
        <taxon>Gigaspora</taxon>
    </lineage>
</organism>
<dbReference type="EMBL" id="CAJVQB010010798">
    <property type="protein sequence ID" value="CAG8742921.1"/>
    <property type="molecule type" value="Genomic_DNA"/>
</dbReference>
<accession>A0ABN7V878</accession>
<sequence length="51" mass="5752">MSMQITVLKYHISAAEQNAEQDHSQVSKTCPEPLSFVEQVAEQDHSQVSKH</sequence>
<evidence type="ECO:0000313" key="1">
    <source>
        <dbReference type="EMBL" id="CAG8742921.1"/>
    </source>
</evidence>
<feature type="non-terminal residue" evidence="1">
    <location>
        <position position="51"/>
    </location>
</feature>
<evidence type="ECO:0000313" key="2">
    <source>
        <dbReference type="Proteomes" id="UP000789901"/>
    </source>
</evidence>
<proteinExistence type="predicted"/>
<comment type="caution">
    <text evidence="1">The sequence shown here is derived from an EMBL/GenBank/DDBJ whole genome shotgun (WGS) entry which is preliminary data.</text>
</comment>
<keyword evidence="2" id="KW-1185">Reference proteome</keyword>
<gene>
    <name evidence="1" type="ORF">GMARGA_LOCUS15577</name>
</gene>
<protein>
    <submittedName>
        <fullName evidence="1">13084_t:CDS:1</fullName>
    </submittedName>
</protein>
<reference evidence="1 2" key="1">
    <citation type="submission" date="2021-06" db="EMBL/GenBank/DDBJ databases">
        <authorList>
            <person name="Kallberg Y."/>
            <person name="Tangrot J."/>
            <person name="Rosling A."/>
        </authorList>
    </citation>
    <scope>NUCLEOTIDE SEQUENCE [LARGE SCALE GENOMIC DNA]</scope>
    <source>
        <strain evidence="1 2">120-4 pot B 10/14</strain>
    </source>
</reference>
<name>A0ABN7V878_GIGMA</name>